<organism evidence="3 4">
    <name type="scientific">Hypholoma sublateritium (strain FD-334 SS-4)</name>
    <dbReference type="NCBI Taxonomy" id="945553"/>
    <lineage>
        <taxon>Eukaryota</taxon>
        <taxon>Fungi</taxon>
        <taxon>Dikarya</taxon>
        <taxon>Basidiomycota</taxon>
        <taxon>Agaricomycotina</taxon>
        <taxon>Agaricomycetes</taxon>
        <taxon>Agaricomycetidae</taxon>
        <taxon>Agaricales</taxon>
        <taxon>Agaricineae</taxon>
        <taxon>Strophariaceae</taxon>
        <taxon>Hypholoma</taxon>
    </lineage>
</organism>
<name>A0A0D2L1D8_HYPSF</name>
<dbReference type="Pfam" id="PF06985">
    <property type="entry name" value="HET"/>
    <property type="match status" value="1"/>
</dbReference>
<dbReference type="InterPro" id="IPR010730">
    <property type="entry name" value="HET"/>
</dbReference>
<dbReference type="Proteomes" id="UP000054270">
    <property type="component" value="Unassembled WGS sequence"/>
</dbReference>
<dbReference type="AlphaFoldDB" id="A0A0D2L1D8"/>
<feature type="region of interest" description="Disordered" evidence="1">
    <location>
        <begin position="1"/>
        <end position="23"/>
    </location>
</feature>
<evidence type="ECO:0000313" key="4">
    <source>
        <dbReference type="Proteomes" id="UP000054270"/>
    </source>
</evidence>
<dbReference type="STRING" id="945553.A0A0D2L1D8"/>
<gene>
    <name evidence="3" type="ORF">HYPSUDRAFT_203675</name>
</gene>
<evidence type="ECO:0000256" key="1">
    <source>
        <dbReference type="SAM" id="MobiDB-lite"/>
    </source>
</evidence>
<keyword evidence="4" id="KW-1185">Reference proteome</keyword>
<accession>A0A0D2L1D8</accession>
<dbReference type="OrthoDB" id="2654851at2759"/>
<dbReference type="PANTHER" id="PTHR10622:SF10">
    <property type="entry name" value="HET DOMAIN-CONTAINING PROTEIN"/>
    <property type="match status" value="1"/>
</dbReference>
<dbReference type="EMBL" id="KN817566">
    <property type="protein sequence ID" value="KJA20532.1"/>
    <property type="molecule type" value="Genomic_DNA"/>
</dbReference>
<feature type="domain" description="Heterokaryon incompatibility" evidence="2">
    <location>
        <begin position="169"/>
        <end position="265"/>
    </location>
</feature>
<sequence>MSSDAPVEGADPVPARTMSPAVSRIQPTKAKIATPLSDALREHVFNEMPIRMLKLPEMVLVERGAVLQHLLRKLAYITPRRFDEMVEDTIQWQKLHAGEGSPLPHLPRDDGTRRRREIEMRRQNMDGLTRRHPLSTFNLVVDDEDIDDDDIEKARDALIDKFLDEHAIYAILSHTWLEDYPEVTYRDRMEEKTWAAIVSEEQPAYQKLFWFCKTAYEAGRVDLAWMDTVCINKDSTTELEESIRSMFRWYQSAKLCFCYLADTESLTDMDADRWFTRGWTLQELLAPRKIKFYNKNWMPLSNELNDKRCSEITSIIERVTSISVVSMSSFEPRTDRGVAHKMAWAAKRRTTKAEDHAYCLMGIFGVSFSIAYGEGPERAFLRLIEAILTTYPNCYDVFNFAGDPIDIEIHASNIIPSSPQCYLAHKHDLKLDHLYPRRPLTLTHIGMRIPLLIVTAQSDATYVSVHGEHRFQCADIYKWTADPVMCHPVEPVASDHFGFAIWNFSELPGDNILIPSMCAIFLLDLDVDEPRGGREGWSRYIAMDSIDYGSKIDTEEVLTMRISGLDEPVEKQRLGEYGITYASVYL</sequence>
<evidence type="ECO:0000259" key="2">
    <source>
        <dbReference type="Pfam" id="PF06985"/>
    </source>
</evidence>
<proteinExistence type="predicted"/>
<reference evidence="4" key="1">
    <citation type="submission" date="2014-04" db="EMBL/GenBank/DDBJ databases">
        <title>Evolutionary Origins and Diversification of the Mycorrhizal Mutualists.</title>
        <authorList>
            <consortium name="DOE Joint Genome Institute"/>
            <consortium name="Mycorrhizal Genomics Consortium"/>
            <person name="Kohler A."/>
            <person name="Kuo A."/>
            <person name="Nagy L.G."/>
            <person name="Floudas D."/>
            <person name="Copeland A."/>
            <person name="Barry K.W."/>
            <person name="Cichocki N."/>
            <person name="Veneault-Fourrey C."/>
            <person name="LaButti K."/>
            <person name="Lindquist E.A."/>
            <person name="Lipzen A."/>
            <person name="Lundell T."/>
            <person name="Morin E."/>
            <person name="Murat C."/>
            <person name="Riley R."/>
            <person name="Ohm R."/>
            <person name="Sun H."/>
            <person name="Tunlid A."/>
            <person name="Henrissat B."/>
            <person name="Grigoriev I.V."/>
            <person name="Hibbett D.S."/>
            <person name="Martin F."/>
        </authorList>
    </citation>
    <scope>NUCLEOTIDE SEQUENCE [LARGE SCALE GENOMIC DNA]</scope>
    <source>
        <strain evidence="4">FD-334 SS-4</strain>
    </source>
</reference>
<dbReference type="PANTHER" id="PTHR10622">
    <property type="entry name" value="HET DOMAIN-CONTAINING PROTEIN"/>
    <property type="match status" value="1"/>
</dbReference>
<evidence type="ECO:0000313" key="3">
    <source>
        <dbReference type="EMBL" id="KJA20532.1"/>
    </source>
</evidence>
<protein>
    <recommendedName>
        <fullName evidence="2">Heterokaryon incompatibility domain-containing protein</fullName>
    </recommendedName>
</protein>